<keyword evidence="2" id="KW-1185">Reference proteome</keyword>
<evidence type="ECO:0000313" key="1">
    <source>
        <dbReference type="EMBL" id="GFS75307.1"/>
    </source>
</evidence>
<organism evidence="1 2">
    <name type="scientific">Nephila pilipes</name>
    <name type="common">Giant wood spider</name>
    <name type="synonym">Nephila maculata</name>
    <dbReference type="NCBI Taxonomy" id="299642"/>
    <lineage>
        <taxon>Eukaryota</taxon>
        <taxon>Metazoa</taxon>
        <taxon>Ecdysozoa</taxon>
        <taxon>Arthropoda</taxon>
        <taxon>Chelicerata</taxon>
        <taxon>Arachnida</taxon>
        <taxon>Araneae</taxon>
        <taxon>Araneomorphae</taxon>
        <taxon>Entelegynae</taxon>
        <taxon>Araneoidea</taxon>
        <taxon>Nephilidae</taxon>
        <taxon>Nephila</taxon>
    </lineage>
</organism>
<reference evidence="1" key="1">
    <citation type="submission" date="2020-08" db="EMBL/GenBank/DDBJ databases">
        <title>Multicomponent nature underlies the extraordinary mechanical properties of spider dragline silk.</title>
        <authorList>
            <person name="Kono N."/>
            <person name="Nakamura H."/>
            <person name="Mori M."/>
            <person name="Yoshida Y."/>
            <person name="Ohtoshi R."/>
            <person name="Malay A.D."/>
            <person name="Moran D.A.P."/>
            <person name="Tomita M."/>
            <person name="Numata K."/>
            <person name="Arakawa K."/>
        </authorList>
    </citation>
    <scope>NUCLEOTIDE SEQUENCE</scope>
</reference>
<name>A0A8X6MS93_NEPPI</name>
<proteinExistence type="predicted"/>
<protein>
    <submittedName>
        <fullName evidence="1">Uncharacterized protein</fullName>
    </submittedName>
</protein>
<dbReference type="EMBL" id="BMAW01001739">
    <property type="protein sequence ID" value="GFS75307.1"/>
    <property type="molecule type" value="Genomic_DNA"/>
</dbReference>
<gene>
    <name evidence="1" type="ORF">NPIL_163631</name>
</gene>
<accession>A0A8X6MS93</accession>
<dbReference type="Proteomes" id="UP000887013">
    <property type="component" value="Unassembled WGS sequence"/>
</dbReference>
<evidence type="ECO:0000313" key="2">
    <source>
        <dbReference type="Proteomes" id="UP000887013"/>
    </source>
</evidence>
<dbReference type="AlphaFoldDB" id="A0A8X6MS93"/>
<comment type="caution">
    <text evidence="1">The sequence shown here is derived from an EMBL/GenBank/DDBJ whole genome shotgun (WGS) entry which is preliminary data.</text>
</comment>
<sequence>MAAPVLRVYCPRLAYGLSPAAPALRCLALCMAGTAFFTALLRTVPAAISTKYHGFDGALPVRHKCSLQPRRWMPYCSQAYRAS</sequence>